<reference evidence="2" key="1">
    <citation type="submission" date="2023-07" db="EMBL/GenBank/DDBJ databases">
        <title>AMR profile of multidrug- resistance Chryseobacterium gambrini related strain.</title>
        <authorList>
            <person name="Kirdat K."/>
            <person name="Bhatt A."/>
            <person name="Kuyare S."/>
            <person name="Yadav A."/>
        </authorList>
    </citation>
    <scope>NUCLEOTIDE SEQUENCE</scope>
    <source>
        <strain evidence="2">APV-1</strain>
    </source>
</reference>
<feature type="signal peptide" evidence="1">
    <location>
        <begin position="1"/>
        <end position="18"/>
    </location>
</feature>
<dbReference type="EMBL" id="JAULSJ010000061">
    <property type="protein sequence ID" value="MDO3427293.1"/>
    <property type="molecule type" value="Genomic_DNA"/>
</dbReference>
<comment type="caution">
    <text evidence="2">The sequence shown here is derived from an EMBL/GenBank/DDBJ whole genome shotgun (WGS) entry which is preliminary data.</text>
</comment>
<sequence>MKNILLLLTFFISSVAFAQAPPPPSMPTADKQILIDELIKVTEFENYFNSYCKNKVEQTAKENNWDDKKKQEIIKSIHFSQFTDTIYNNFARNTKEDLEETISLIKKLNQKRNLSSTKLIVSNFMIQNNLEGYVRSLLRGDYIFLNK</sequence>
<gene>
    <name evidence="2" type="ORF">QWT87_20645</name>
</gene>
<dbReference type="Proteomes" id="UP001168128">
    <property type="component" value="Unassembled WGS sequence"/>
</dbReference>
<feature type="chain" id="PRO_5045055219" evidence="1">
    <location>
        <begin position="19"/>
        <end position="147"/>
    </location>
</feature>
<accession>A0ABT8U893</accession>
<evidence type="ECO:0000313" key="2">
    <source>
        <dbReference type="EMBL" id="MDO3427293.1"/>
    </source>
</evidence>
<proteinExistence type="predicted"/>
<evidence type="ECO:0000313" key="3">
    <source>
        <dbReference type="Proteomes" id="UP001168128"/>
    </source>
</evidence>
<name>A0ABT8U893_9FLAO</name>
<keyword evidence="3" id="KW-1185">Reference proteome</keyword>
<organism evidence="2 3">
    <name type="scientific">Chryseobacterium urinae</name>
    <dbReference type="NCBI Taxonomy" id="3058400"/>
    <lineage>
        <taxon>Bacteria</taxon>
        <taxon>Pseudomonadati</taxon>
        <taxon>Bacteroidota</taxon>
        <taxon>Flavobacteriia</taxon>
        <taxon>Flavobacteriales</taxon>
        <taxon>Weeksellaceae</taxon>
        <taxon>Chryseobacterium group</taxon>
        <taxon>Chryseobacterium</taxon>
    </lineage>
</organism>
<evidence type="ECO:0000256" key="1">
    <source>
        <dbReference type="SAM" id="SignalP"/>
    </source>
</evidence>
<dbReference type="RefSeq" id="WP_302718572.1">
    <property type="nucleotide sequence ID" value="NZ_JAULSJ010000061.1"/>
</dbReference>
<protein>
    <submittedName>
        <fullName evidence="2">Uncharacterized protein</fullName>
    </submittedName>
</protein>
<keyword evidence="1" id="KW-0732">Signal</keyword>